<reference evidence="2 3" key="1">
    <citation type="journal article" date="2013" name="PLoS ONE">
        <title>Lactobacillus paracasei comparative genomics: towards species pan-genome definition and exploitation of diversity.</title>
        <authorList>
            <person name="Smokvina T."/>
            <person name="Wels M."/>
            <person name="Polka J."/>
            <person name="Chervaux C."/>
            <person name="Brisse S."/>
            <person name="Boekhorst J."/>
            <person name="van Hylckama Vlieg J.E."/>
            <person name="Siezen R.J."/>
        </authorList>
    </citation>
    <scope>NUCLEOTIDE SEQUENCE [LARGE SCALE GENOMIC DNA]</scope>
    <source>
        <strain evidence="2 3">Lpp122</strain>
    </source>
</reference>
<sequence length="137" mass="15671">MRMLRPYDVPIVLLLLVTSFIPLVIFWHQQAQQPQNSTHYATISIDGKIVRKVTLSGNKRHYQFTLHPHPGEYNIIEVDGARIRDKEDNTPDQIAVHTSWIRSVGQQSICLPHKLIIRIRSTNAKENNDASDGLVQP</sequence>
<evidence type="ECO:0000313" key="3">
    <source>
        <dbReference type="Proteomes" id="UP000014281"/>
    </source>
</evidence>
<evidence type="ECO:0000313" key="2">
    <source>
        <dbReference type="EMBL" id="EPC20980.1"/>
    </source>
</evidence>
<feature type="transmembrane region" description="Helical" evidence="1">
    <location>
        <begin position="7"/>
        <end position="27"/>
    </location>
</feature>
<dbReference type="Proteomes" id="UP000014281">
    <property type="component" value="Unassembled WGS sequence"/>
</dbReference>
<dbReference type="InterPro" id="IPR038690">
    <property type="entry name" value="NusG_2_sf"/>
</dbReference>
<evidence type="ECO:0008006" key="4">
    <source>
        <dbReference type="Google" id="ProtNLM"/>
    </source>
</evidence>
<dbReference type="Pfam" id="PF07009">
    <property type="entry name" value="NusG_II"/>
    <property type="match status" value="1"/>
</dbReference>
<dbReference type="AlphaFoldDB" id="A0A8E0I731"/>
<evidence type="ECO:0000256" key="1">
    <source>
        <dbReference type="SAM" id="Phobius"/>
    </source>
</evidence>
<proteinExistence type="predicted"/>
<accession>A0A8E0I731</accession>
<dbReference type="EMBL" id="ANKW01000005">
    <property type="protein sequence ID" value="EPC20980.1"/>
    <property type="molecule type" value="Genomic_DNA"/>
</dbReference>
<organism evidence="2 3">
    <name type="scientific">Lacticaseibacillus paracasei subsp. paracasei Lpp122</name>
    <dbReference type="NCBI Taxonomy" id="1256218"/>
    <lineage>
        <taxon>Bacteria</taxon>
        <taxon>Bacillati</taxon>
        <taxon>Bacillota</taxon>
        <taxon>Bacilli</taxon>
        <taxon>Lactobacillales</taxon>
        <taxon>Lactobacillaceae</taxon>
        <taxon>Lacticaseibacillus</taxon>
    </lineage>
</organism>
<keyword evidence="1" id="KW-1133">Transmembrane helix</keyword>
<gene>
    <name evidence="2" type="ORF">Lpp122_0596</name>
</gene>
<dbReference type="Gene3D" id="2.60.320.10">
    <property type="entry name" value="N-utilization substance G protein NusG, insert domain"/>
    <property type="match status" value="1"/>
</dbReference>
<keyword evidence="1" id="KW-0812">Transmembrane</keyword>
<keyword evidence="1" id="KW-0472">Membrane</keyword>
<protein>
    <recommendedName>
        <fullName evidence="4">NusG domain-containing protein</fullName>
    </recommendedName>
</protein>
<name>A0A8E0I731_LACPA</name>
<dbReference type="CDD" id="cd09911">
    <property type="entry name" value="Lin0431_like"/>
    <property type="match status" value="1"/>
</dbReference>
<comment type="caution">
    <text evidence="2">The sequence shown here is derived from an EMBL/GenBank/DDBJ whole genome shotgun (WGS) entry which is preliminary data.</text>
</comment>